<comment type="caution">
    <text evidence="1">The sequence shown here is derived from an EMBL/GenBank/DDBJ whole genome shotgun (WGS) entry which is preliminary data.</text>
</comment>
<dbReference type="EMBL" id="CAUYUJ010001447">
    <property type="protein sequence ID" value="CAK0795987.1"/>
    <property type="molecule type" value="Genomic_DNA"/>
</dbReference>
<evidence type="ECO:0000313" key="2">
    <source>
        <dbReference type="Proteomes" id="UP001189429"/>
    </source>
</evidence>
<evidence type="ECO:0000313" key="1">
    <source>
        <dbReference type="EMBL" id="CAK0795987.1"/>
    </source>
</evidence>
<name>A0ABN9PS95_9DINO</name>
<accession>A0ABN9PS95</accession>
<protein>
    <submittedName>
        <fullName evidence="1">Uncharacterized protein</fullName>
    </submittedName>
</protein>
<organism evidence="1 2">
    <name type="scientific">Prorocentrum cordatum</name>
    <dbReference type="NCBI Taxonomy" id="2364126"/>
    <lineage>
        <taxon>Eukaryota</taxon>
        <taxon>Sar</taxon>
        <taxon>Alveolata</taxon>
        <taxon>Dinophyceae</taxon>
        <taxon>Prorocentrales</taxon>
        <taxon>Prorocentraceae</taxon>
        <taxon>Prorocentrum</taxon>
    </lineage>
</organism>
<reference evidence="1" key="1">
    <citation type="submission" date="2023-10" db="EMBL/GenBank/DDBJ databases">
        <authorList>
            <person name="Chen Y."/>
            <person name="Shah S."/>
            <person name="Dougan E. K."/>
            <person name="Thang M."/>
            <person name="Chan C."/>
        </authorList>
    </citation>
    <scope>NUCLEOTIDE SEQUENCE [LARGE SCALE GENOMIC DNA]</scope>
</reference>
<sequence>MRSHRLDHSIASLIRSSCSGWVRSDSATCQHVEGPIDYPRWRASSDSPAIRSVSRVGPLRARKAGTPLLREMWEAKLGTKAISYHAALGAVPAPCAAIRACEVCWQRTTALDLLKAMLEARADPTVACDPAADLYVHGAQAGGPMDVCKHIMLVASR</sequence>
<dbReference type="Proteomes" id="UP001189429">
    <property type="component" value="Unassembled WGS sequence"/>
</dbReference>
<gene>
    <name evidence="1" type="ORF">PCOR1329_LOCUS5482</name>
</gene>
<keyword evidence="2" id="KW-1185">Reference proteome</keyword>
<proteinExistence type="predicted"/>